<dbReference type="Gene3D" id="1.10.10.10">
    <property type="entry name" value="Winged helix-like DNA-binding domain superfamily/Winged helix DNA-binding domain"/>
    <property type="match status" value="1"/>
</dbReference>
<dbReference type="InterPro" id="IPR036388">
    <property type="entry name" value="WH-like_DNA-bd_sf"/>
</dbReference>
<evidence type="ECO:0000313" key="2">
    <source>
        <dbReference type="EMBL" id="GFO87950.1"/>
    </source>
</evidence>
<reference evidence="2 3" key="1">
    <citation type="submission" date="2020-06" db="EMBL/GenBank/DDBJ databases">
        <title>Characterization of fructooligosaccharide metabolism and fructooligosaccharide-degrading enzymes in human commensal butyrate producers.</title>
        <authorList>
            <person name="Tanno H."/>
            <person name="Fujii T."/>
            <person name="Hirano K."/>
            <person name="Maeno S."/>
            <person name="Tonozuka T."/>
            <person name="Sakamoto M."/>
            <person name="Ohkuma M."/>
            <person name="Tochio T."/>
            <person name="Endo A."/>
        </authorList>
    </citation>
    <scope>NUCLEOTIDE SEQUENCE [LARGE SCALE GENOMIC DNA]</scope>
    <source>
        <strain evidence="2 3">JCM 31056</strain>
    </source>
</reference>
<protein>
    <submittedName>
        <fullName evidence="2">DNA-directed RNA polymerase sigma-70 factor</fullName>
    </submittedName>
</protein>
<feature type="domain" description="RNA polymerase sigma factor 70 region 4 type 2" evidence="1">
    <location>
        <begin position="64"/>
        <end position="116"/>
    </location>
</feature>
<dbReference type="InterPro" id="IPR013249">
    <property type="entry name" value="RNA_pol_sigma70_r4_t2"/>
</dbReference>
<dbReference type="SUPFAM" id="SSF88659">
    <property type="entry name" value="Sigma3 and sigma4 domains of RNA polymerase sigma factors"/>
    <property type="match status" value="1"/>
</dbReference>
<dbReference type="InterPro" id="IPR013324">
    <property type="entry name" value="RNA_pol_sigma_r3/r4-like"/>
</dbReference>
<evidence type="ECO:0000313" key="3">
    <source>
        <dbReference type="Proteomes" id="UP000620147"/>
    </source>
</evidence>
<name>A0ABQ1DYZ9_9FIRM</name>
<dbReference type="Proteomes" id="UP000620147">
    <property type="component" value="Unassembled WGS sequence"/>
</dbReference>
<dbReference type="EMBL" id="BLYJ01000010">
    <property type="protein sequence ID" value="GFO87950.1"/>
    <property type="molecule type" value="Genomic_DNA"/>
</dbReference>
<dbReference type="RefSeq" id="WP_188886318.1">
    <property type="nucleotide sequence ID" value="NZ_BLYJ01000010.1"/>
</dbReference>
<organism evidence="2 3">
    <name type="scientific">Butyricicoccus faecihominis</name>
    <dbReference type="NCBI Taxonomy" id="1712515"/>
    <lineage>
        <taxon>Bacteria</taxon>
        <taxon>Bacillati</taxon>
        <taxon>Bacillota</taxon>
        <taxon>Clostridia</taxon>
        <taxon>Eubacteriales</taxon>
        <taxon>Butyricicoccaceae</taxon>
        <taxon>Butyricicoccus</taxon>
    </lineage>
</organism>
<keyword evidence="3" id="KW-1185">Reference proteome</keyword>
<gene>
    <name evidence="2" type="ORF">BUFA31_11140</name>
</gene>
<sequence length="125" mass="14838">MDWKKIIADEDRIIRNADRRFRRHSYSLESMSDEFVYMNCRMAEHSDPQEEVLITDFVDTVRNEQLAAALRQLTDRQRRMIELAYWEGYPFKDIAVIMGCKPNTVSQLISRAKKHIYIALTQKVP</sequence>
<accession>A0ABQ1DYZ9</accession>
<keyword evidence="2" id="KW-0240">DNA-directed RNA polymerase</keyword>
<dbReference type="InterPro" id="IPR014284">
    <property type="entry name" value="RNA_pol_sigma-70_dom"/>
</dbReference>
<dbReference type="NCBIfam" id="TIGR02937">
    <property type="entry name" value="sigma70-ECF"/>
    <property type="match status" value="1"/>
</dbReference>
<dbReference type="CDD" id="cd06171">
    <property type="entry name" value="Sigma70_r4"/>
    <property type="match status" value="1"/>
</dbReference>
<comment type="caution">
    <text evidence="2">The sequence shown here is derived from an EMBL/GenBank/DDBJ whole genome shotgun (WGS) entry which is preliminary data.</text>
</comment>
<evidence type="ECO:0000259" key="1">
    <source>
        <dbReference type="Pfam" id="PF08281"/>
    </source>
</evidence>
<proteinExistence type="predicted"/>
<keyword evidence="2" id="KW-0804">Transcription</keyword>
<dbReference type="Pfam" id="PF08281">
    <property type="entry name" value="Sigma70_r4_2"/>
    <property type="match status" value="1"/>
</dbReference>
<dbReference type="GO" id="GO:0000428">
    <property type="term" value="C:DNA-directed RNA polymerase complex"/>
    <property type="evidence" value="ECO:0007669"/>
    <property type="project" value="UniProtKB-KW"/>
</dbReference>